<evidence type="ECO:0000313" key="1">
    <source>
        <dbReference type="EMBL" id="OCC15382.1"/>
    </source>
</evidence>
<dbReference type="AlphaFoldDB" id="A0A1B9F637"/>
<dbReference type="OrthoDB" id="9800539at2"/>
<dbReference type="Proteomes" id="UP000093080">
    <property type="component" value="Unassembled WGS sequence"/>
</dbReference>
<accession>A0A1B9F637</accession>
<name>A0A1B9F637_9BACT</name>
<proteinExistence type="predicted"/>
<gene>
    <name evidence="1" type="ORF">DBT_1129</name>
</gene>
<dbReference type="RefSeq" id="WP_067617378.1">
    <property type="nucleotide sequence ID" value="NZ_MAGO01000005.1"/>
</dbReference>
<keyword evidence="2" id="KW-1185">Reference proteome</keyword>
<reference evidence="1 2" key="1">
    <citation type="submission" date="2016-06" db="EMBL/GenBank/DDBJ databases">
        <title>Respiratory ammonification of nitrate coupled to the oxidation of elemental sulfur in deep-sea autotrophic thermophilic bacteria.</title>
        <authorList>
            <person name="Slobodkina G.B."/>
            <person name="Mardanov A.V."/>
            <person name="Ravin N.V."/>
            <person name="Frolova A.A."/>
            <person name="Viryasiv M.B."/>
            <person name="Chernyh N.A."/>
            <person name="Bonch-Osmolovskaya E.A."/>
            <person name="Slobodkin A.I."/>
        </authorList>
    </citation>
    <scope>NUCLEOTIDE SEQUENCE [LARGE SCALE GENOMIC DNA]</scope>
    <source>
        <strain evidence="1 2">S69</strain>
    </source>
</reference>
<dbReference type="EMBL" id="MAGO01000005">
    <property type="protein sequence ID" value="OCC15382.1"/>
    <property type="molecule type" value="Genomic_DNA"/>
</dbReference>
<comment type="caution">
    <text evidence="1">The sequence shown here is derived from an EMBL/GenBank/DDBJ whole genome shotgun (WGS) entry which is preliminary data.</text>
</comment>
<organism evidence="1 2">
    <name type="scientific">Dissulfuribacter thermophilus</name>
    <dbReference type="NCBI Taxonomy" id="1156395"/>
    <lineage>
        <taxon>Bacteria</taxon>
        <taxon>Pseudomonadati</taxon>
        <taxon>Thermodesulfobacteriota</taxon>
        <taxon>Dissulfuribacteria</taxon>
        <taxon>Dissulfuribacterales</taxon>
        <taxon>Dissulfuribacteraceae</taxon>
        <taxon>Dissulfuribacter</taxon>
    </lineage>
</organism>
<evidence type="ECO:0000313" key="2">
    <source>
        <dbReference type="Proteomes" id="UP000093080"/>
    </source>
</evidence>
<protein>
    <submittedName>
        <fullName evidence="1">Uncharacterized protein</fullName>
    </submittedName>
</protein>
<sequence>MSKRKKPLPDIQKILARLEKELNCRYFTISQIPEAVTWAERGNVSIHENFHSRRKQSYHVISGSKEAIEAFCNFVGIPLDAIKASEFYRFWHVNWTL</sequence>